<comment type="catalytic activity">
    <reaction evidence="1">
        <text>ATP + protein L-histidine = ADP + protein N-phospho-L-histidine.</text>
        <dbReference type="EC" id="2.7.13.3"/>
    </reaction>
</comment>
<feature type="compositionally biased region" description="Pro residues" evidence="13">
    <location>
        <begin position="230"/>
        <end position="253"/>
    </location>
</feature>
<dbReference type="InterPro" id="IPR008207">
    <property type="entry name" value="Sig_transdc_His_kin_Hpt_dom"/>
</dbReference>
<keyword evidence="5 12" id="KW-0597">Phosphoprotein</keyword>
<comment type="caution">
    <text evidence="17">The sequence shown here is derived from an EMBL/GenBank/DDBJ whole genome shotgun (WGS) entry which is preliminary data.</text>
</comment>
<evidence type="ECO:0000259" key="14">
    <source>
        <dbReference type="PROSITE" id="PS50109"/>
    </source>
</evidence>
<dbReference type="SMART" id="SM00260">
    <property type="entry name" value="CheW"/>
    <property type="match status" value="1"/>
</dbReference>
<dbReference type="CDD" id="cd00731">
    <property type="entry name" value="CheA_reg"/>
    <property type="match status" value="1"/>
</dbReference>
<dbReference type="SMART" id="SM00387">
    <property type="entry name" value="HATPase_c"/>
    <property type="match status" value="1"/>
</dbReference>
<dbReference type="PANTHER" id="PTHR43395">
    <property type="entry name" value="SENSOR HISTIDINE KINASE CHEA"/>
    <property type="match status" value="1"/>
</dbReference>
<feature type="domain" description="CheW-like" evidence="15">
    <location>
        <begin position="503"/>
        <end position="639"/>
    </location>
</feature>
<evidence type="ECO:0000256" key="13">
    <source>
        <dbReference type="SAM" id="MobiDB-lite"/>
    </source>
</evidence>
<keyword evidence="9" id="KW-0067">ATP-binding</keyword>
<evidence type="ECO:0000259" key="15">
    <source>
        <dbReference type="PROSITE" id="PS50851"/>
    </source>
</evidence>
<feature type="region of interest" description="Disordered" evidence="13">
    <location>
        <begin position="226"/>
        <end position="255"/>
    </location>
</feature>
<dbReference type="InterPro" id="IPR036097">
    <property type="entry name" value="HisK_dim/P_sf"/>
</dbReference>
<evidence type="ECO:0000256" key="8">
    <source>
        <dbReference type="ARBA" id="ARBA00022777"/>
    </source>
</evidence>
<dbReference type="InterPro" id="IPR002545">
    <property type="entry name" value="CheW-lke_dom"/>
</dbReference>
<dbReference type="Gene3D" id="1.10.287.560">
    <property type="entry name" value="Histidine kinase CheA-like, homodimeric domain"/>
    <property type="match status" value="1"/>
</dbReference>
<dbReference type="GO" id="GO:0006935">
    <property type="term" value="P:chemotaxis"/>
    <property type="evidence" value="ECO:0007669"/>
    <property type="project" value="InterPro"/>
</dbReference>
<dbReference type="Pfam" id="PF02895">
    <property type="entry name" value="H-kinase_dim"/>
    <property type="match status" value="1"/>
</dbReference>
<dbReference type="GO" id="GO:0005737">
    <property type="term" value="C:cytoplasm"/>
    <property type="evidence" value="ECO:0007669"/>
    <property type="project" value="InterPro"/>
</dbReference>
<dbReference type="PROSITE" id="PS50894">
    <property type="entry name" value="HPT"/>
    <property type="match status" value="1"/>
</dbReference>
<dbReference type="InterPro" id="IPR004358">
    <property type="entry name" value="Sig_transdc_His_kin-like_C"/>
</dbReference>
<dbReference type="InterPro" id="IPR051315">
    <property type="entry name" value="Bact_Chemotaxis_CheA"/>
</dbReference>
<dbReference type="Gene3D" id="3.30.565.10">
    <property type="entry name" value="Histidine kinase-like ATPase, C-terminal domain"/>
    <property type="match status" value="1"/>
</dbReference>
<dbReference type="InterPro" id="IPR036061">
    <property type="entry name" value="CheW-like_dom_sf"/>
</dbReference>
<dbReference type="OrthoDB" id="9803176at2"/>
<evidence type="ECO:0000256" key="2">
    <source>
        <dbReference type="ARBA" id="ARBA00012438"/>
    </source>
</evidence>
<dbReference type="PROSITE" id="PS50851">
    <property type="entry name" value="CHEW"/>
    <property type="match status" value="1"/>
</dbReference>
<evidence type="ECO:0000256" key="10">
    <source>
        <dbReference type="ARBA" id="ARBA00023012"/>
    </source>
</evidence>
<feature type="modified residue" description="Phosphohistidine" evidence="12">
    <location>
        <position position="45"/>
    </location>
</feature>
<comment type="function">
    <text evidence="11">Involved in the transmission of sensory signals from the chemoreceptors to the flagellar motors. CheA is autophosphorylated; it can transfer its phosphate group to either CheB or CheY.</text>
</comment>
<dbReference type="Gene3D" id="1.20.120.160">
    <property type="entry name" value="HPT domain"/>
    <property type="match status" value="1"/>
</dbReference>
<organism evidence="17 18">
    <name type="scientific">Oceanicola granulosus (strain ATCC BAA-861 / DSM 15982 / KCTC 12143 / HTCC2516)</name>
    <dbReference type="NCBI Taxonomy" id="314256"/>
    <lineage>
        <taxon>Bacteria</taxon>
        <taxon>Pseudomonadati</taxon>
        <taxon>Pseudomonadota</taxon>
        <taxon>Alphaproteobacteria</taxon>
        <taxon>Rhodobacterales</taxon>
        <taxon>Roseobacteraceae</taxon>
        <taxon>Oceanicola</taxon>
    </lineage>
</organism>
<accession>Q2CIR9</accession>
<evidence type="ECO:0000256" key="9">
    <source>
        <dbReference type="ARBA" id="ARBA00022840"/>
    </source>
</evidence>
<evidence type="ECO:0000256" key="12">
    <source>
        <dbReference type="PROSITE-ProRule" id="PRU00110"/>
    </source>
</evidence>
<reference evidence="17 18" key="1">
    <citation type="journal article" date="2010" name="J. Bacteriol.">
        <title>Genome sequences of Oceanicola granulosus HTCC2516(T) and Oceanicola batsensis HTCC2597(TDelta).</title>
        <authorList>
            <person name="Thrash J.C."/>
            <person name="Cho J.C."/>
            <person name="Vergin K.L."/>
            <person name="Giovannoni S.J."/>
        </authorList>
    </citation>
    <scope>NUCLEOTIDE SEQUENCE [LARGE SCALE GENOMIC DNA]</scope>
    <source>
        <strain evidence="18">ATCC BAA-861 / DSM 15982 / KCTC 12143 / HTCC2516</strain>
    </source>
</reference>
<dbReference type="EC" id="2.7.13.3" evidence="2"/>
<evidence type="ECO:0000313" key="17">
    <source>
        <dbReference type="EMBL" id="EAR52520.1"/>
    </source>
</evidence>
<dbReference type="SUPFAM" id="SSF55874">
    <property type="entry name" value="ATPase domain of HSP90 chaperone/DNA topoisomerase II/histidine kinase"/>
    <property type="match status" value="1"/>
</dbReference>
<dbReference type="SUPFAM" id="SSF50341">
    <property type="entry name" value="CheW-like"/>
    <property type="match status" value="1"/>
</dbReference>
<dbReference type="InterPro" id="IPR036641">
    <property type="entry name" value="HPT_dom_sf"/>
</dbReference>
<dbReference type="PRINTS" id="PR00344">
    <property type="entry name" value="BCTRLSENSOR"/>
</dbReference>
<dbReference type="eggNOG" id="COG0643">
    <property type="taxonomic scope" value="Bacteria"/>
</dbReference>
<dbReference type="InterPro" id="IPR005467">
    <property type="entry name" value="His_kinase_dom"/>
</dbReference>
<dbReference type="PROSITE" id="PS50109">
    <property type="entry name" value="HIS_KIN"/>
    <property type="match status" value="1"/>
</dbReference>
<sequence>MNEAIRQTYFEECEDLLESLADGLAALAAGAADAETVHALFRAVHSIKGGAGAFKLAAVAEFSHTFETVLDRLRADALEPSAPLVALLQRAADHLADLVAAARAGAPAPARPALHDELAALLGTHADAPPDELAFEPVALDLSPERPRSVRFTPTPALFANGHEPLHLFDALAGLAPLDIEADTSALAPLAAGWEAPDVSWTLETTAPEPAIRDVFAFTEGLCRLDIAEPPEPGPPPPAAEAPLPPAPPPPRPTLRVDLDRVDRMMNVVGELIINQAVLSQRIDDLGLSAGASLSGDLEDYRALARDLQEGVMAIRAQPVKPLFSRMSRIVREAATATGKDVRLVTEGAETEIDKTVVDSLADPLTHMIRNAIDHGIEPPERRVALGKPPAGTLRLTAAHRAGAILLEIADDGAGLDRPRIRAAAEARGLVSPEADLTDAEIDNLLFLPGFSTSSVISSLSGRGVGMDVVKTAIAALGGRVSIATRPGAGTTFSITLPLTLAVLDGMIVTIAGQTMVVPIATINETVRAAPADLHKLGADGRLLRLRGRHVPVVDAAAALGLPPPRAPAEEVMLLLCDSEARGLCALAVERIWEQRQVVIKSLTGTCGHVPGLSAATILGDGRIAFILDPEALVAEATLPATPPKEPAHA</sequence>
<name>Q2CIR9_OCEGH</name>
<dbReference type="Proteomes" id="UP000003635">
    <property type="component" value="Unassembled WGS sequence"/>
</dbReference>
<dbReference type="GO" id="GO:0000155">
    <property type="term" value="F:phosphorelay sensor kinase activity"/>
    <property type="evidence" value="ECO:0007669"/>
    <property type="project" value="InterPro"/>
</dbReference>
<dbReference type="SMART" id="SM00073">
    <property type="entry name" value="HPT"/>
    <property type="match status" value="1"/>
</dbReference>
<dbReference type="Pfam" id="PF02518">
    <property type="entry name" value="HATPase_c"/>
    <property type="match status" value="1"/>
</dbReference>
<keyword evidence="10" id="KW-0902">Two-component regulatory system</keyword>
<evidence type="ECO:0000256" key="7">
    <source>
        <dbReference type="ARBA" id="ARBA00022741"/>
    </source>
</evidence>
<dbReference type="CDD" id="cd00088">
    <property type="entry name" value="HPT"/>
    <property type="match status" value="1"/>
</dbReference>
<dbReference type="SUPFAM" id="SSF47384">
    <property type="entry name" value="Homodimeric domain of signal transducing histidine kinase"/>
    <property type="match status" value="1"/>
</dbReference>
<keyword evidence="4" id="KW-0145">Chemotaxis</keyword>
<evidence type="ECO:0000256" key="4">
    <source>
        <dbReference type="ARBA" id="ARBA00022500"/>
    </source>
</evidence>
<evidence type="ECO:0000256" key="5">
    <source>
        <dbReference type="ARBA" id="ARBA00022553"/>
    </source>
</evidence>
<evidence type="ECO:0000256" key="11">
    <source>
        <dbReference type="ARBA" id="ARBA00035100"/>
    </source>
</evidence>
<feature type="domain" description="HPt" evidence="16">
    <location>
        <begin position="1"/>
        <end position="102"/>
    </location>
</feature>
<feature type="domain" description="Histidine kinase" evidence="14">
    <location>
        <begin position="298"/>
        <end position="501"/>
    </location>
</feature>
<dbReference type="Pfam" id="PF01584">
    <property type="entry name" value="CheW"/>
    <property type="match status" value="1"/>
</dbReference>
<dbReference type="RefSeq" id="WP_007254610.1">
    <property type="nucleotide sequence ID" value="NZ_CH724107.1"/>
</dbReference>
<dbReference type="Gene3D" id="2.30.30.40">
    <property type="entry name" value="SH3 Domains"/>
    <property type="match status" value="1"/>
</dbReference>
<evidence type="ECO:0000256" key="3">
    <source>
        <dbReference type="ARBA" id="ARBA00021495"/>
    </source>
</evidence>
<dbReference type="SMART" id="SM01231">
    <property type="entry name" value="H-kinase_dim"/>
    <property type="match status" value="1"/>
</dbReference>
<dbReference type="EMBL" id="AAOT01000003">
    <property type="protein sequence ID" value="EAR52520.1"/>
    <property type="molecule type" value="Genomic_DNA"/>
</dbReference>
<gene>
    <name evidence="17" type="ORF">OG2516_05413</name>
</gene>
<dbReference type="STRING" id="314256.OG2516_05413"/>
<protein>
    <recommendedName>
        <fullName evidence="3">Chemotaxis protein CheA</fullName>
        <ecNumber evidence="2">2.7.13.3</ecNumber>
    </recommendedName>
</protein>
<evidence type="ECO:0000259" key="16">
    <source>
        <dbReference type="PROSITE" id="PS50894"/>
    </source>
</evidence>
<dbReference type="Pfam" id="PF01627">
    <property type="entry name" value="Hpt"/>
    <property type="match status" value="1"/>
</dbReference>
<dbReference type="InterPro" id="IPR037006">
    <property type="entry name" value="CheA-like_homodim_sf"/>
</dbReference>
<evidence type="ECO:0000256" key="6">
    <source>
        <dbReference type="ARBA" id="ARBA00022679"/>
    </source>
</evidence>
<dbReference type="AlphaFoldDB" id="Q2CIR9"/>
<evidence type="ECO:0000313" key="18">
    <source>
        <dbReference type="Proteomes" id="UP000003635"/>
    </source>
</evidence>
<evidence type="ECO:0000256" key="1">
    <source>
        <dbReference type="ARBA" id="ARBA00000085"/>
    </source>
</evidence>
<dbReference type="InterPro" id="IPR036890">
    <property type="entry name" value="HATPase_C_sf"/>
</dbReference>
<dbReference type="InterPro" id="IPR003594">
    <property type="entry name" value="HATPase_dom"/>
</dbReference>
<keyword evidence="7" id="KW-0547">Nucleotide-binding</keyword>
<dbReference type="CDD" id="cd16916">
    <property type="entry name" value="HATPase_CheA-like"/>
    <property type="match status" value="1"/>
</dbReference>
<dbReference type="PANTHER" id="PTHR43395:SF10">
    <property type="entry name" value="CHEMOTAXIS PROTEIN CHEA"/>
    <property type="match status" value="1"/>
</dbReference>
<dbReference type="InterPro" id="IPR004105">
    <property type="entry name" value="CheA-like_dim"/>
</dbReference>
<keyword evidence="8 17" id="KW-0418">Kinase</keyword>
<keyword evidence="18" id="KW-1185">Reference proteome</keyword>
<dbReference type="HOGENOM" id="CLU_000650_3_7_5"/>
<dbReference type="SUPFAM" id="SSF47226">
    <property type="entry name" value="Histidine-containing phosphotransfer domain, HPT domain"/>
    <property type="match status" value="1"/>
</dbReference>
<proteinExistence type="predicted"/>
<dbReference type="FunFam" id="3.30.565.10:FF:000016">
    <property type="entry name" value="Chemotaxis protein CheA, putative"/>
    <property type="match status" value="1"/>
</dbReference>
<keyword evidence="6" id="KW-0808">Transferase</keyword>